<dbReference type="Pfam" id="PF07589">
    <property type="entry name" value="PEP-CTERM"/>
    <property type="match status" value="1"/>
</dbReference>
<sequence length="182" mass="19083">MTNIKQGFLMKLLKTLVATSFFLAAGLSQAAITSIPSVPFSFNADGDGAATFQVKGAVSKMFSFDLTEATLLTSWWSVRPTAVSDSTINNLSAVLTSVNNPITTFSLGSYTNLSGTKEIITPIMSFVLAAGSYTVSFHGLATSGYKGTGTLTVNAVPVPEPETYALMGLGLVALLARRRKAA</sequence>
<dbReference type="AlphaFoldDB" id="A0A7G3GAJ7"/>
<proteinExistence type="predicted"/>
<dbReference type="Proteomes" id="UP000515917">
    <property type="component" value="Chromosome"/>
</dbReference>
<evidence type="ECO:0000259" key="2">
    <source>
        <dbReference type="Pfam" id="PF07589"/>
    </source>
</evidence>
<dbReference type="NCBIfam" id="NF038126">
    <property type="entry name" value="PEP_CTERM_FxDxF"/>
    <property type="match status" value="1"/>
</dbReference>
<feature type="domain" description="Ice-binding protein C-terminal" evidence="2">
    <location>
        <begin position="157"/>
        <end position="179"/>
    </location>
</feature>
<name>A0A7G3GAJ7_9NEIS</name>
<feature type="signal peptide" evidence="1">
    <location>
        <begin position="1"/>
        <end position="30"/>
    </location>
</feature>
<dbReference type="InterPro" id="IPR013424">
    <property type="entry name" value="Ice-binding_C"/>
</dbReference>
<protein>
    <recommendedName>
        <fullName evidence="2">Ice-binding protein C-terminal domain-containing protein</fullName>
    </recommendedName>
</protein>
<keyword evidence="1" id="KW-0732">Signal</keyword>
<dbReference type="EMBL" id="CP025781">
    <property type="protein sequence ID" value="QBC44093.1"/>
    <property type="molecule type" value="Genomic_DNA"/>
</dbReference>
<feature type="chain" id="PRO_5028961258" description="Ice-binding protein C-terminal domain-containing protein" evidence="1">
    <location>
        <begin position="31"/>
        <end position="182"/>
    </location>
</feature>
<keyword evidence="4" id="KW-1185">Reference proteome</keyword>
<dbReference type="KEGG" id="ifl:C1H71_11520"/>
<reference evidence="3 4" key="1">
    <citation type="submission" date="2018-01" db="EMBL/GenBank/DDBJ databases">
        <title>Genome sequence of Iodobacter sp. strain PCH194 isolated from Indian Trans-Himalaya.</title>
        <authorList>
            <person name="Kumar V."/>
            <person name="Thakur V."/>
            <person name="Kumar S."/>
            <person name="Singh D."/>
        </authorList>
    </citation>
    <scope>NUCLEOTIDE SEQUENCE [LARGE SCALE GENOMIC DNA]</scope>
    <source>
        <strain evidence="3 4">PCH194</strain>
    </source>
</reference>
<accession>A0A7G3GAJ7</accession>
<evidence type="ECO:0000256" key="1">
    <source>
        <dbReference type="SAM" id="SignalP"/>
    </source>
</evidence>
<evidence type="ECO:0000313" key="4">
    <source>
        <dbReference type="Proteomes" id="UP000515917"/>
    </source>
</evidence>
<evidence type="ECO:0000313" key="3">
    <source>
        <dbReference type="EMBL" id="QBC44093.1"/>
    </source>
</evidence>
<organism evidence="3 4">
    <name type="scientific">Iodobacter fluviatilis</name>
    <dbReference type="NCBI Taxonomy" id="537"/>
    <lineage>
        <taxon>Bacteria</taxon>
        <taxon>Pseudomonadati</taxon>
        <taxon>Pseudomonadota</taxon>
        <taxon>Betaproteobacteria</taxon>
        <taxon>Neisseriales</taxon>
        <taxon>Chitinibacteraceae</taxon>
        <taxon>Iodobacter</taxon>
    </lineage>
</organism>
<dbReference type="NCBIfam" id="TIGR02595">
    <property type="entry name" value="PEP_CTERM"/>
    <property type="match status" value="1"/>
</dbReference>
<gene>
    <name evidence="3" type="ORF">C1H71_11520</name>
</gene>